<comment type="caution">
    <text evidence="2">The sequence shown here is derived from an EMBL/GenBank/DDBJ whole genome shotgun (WGS) entry which is preliminary data.</text>
</comment>
<dbReference type="Pfam" id="PF13560">
    <property type="entry name" value="HTH_31"/>
    <property type="match status" value="1"/>
</dbReference>
<evidence type="ECO:0000313" key="3">
    <source>
        <dbReference type="Proteomes" id="UP000577362"/>
    </source>
</evidence>
<protein>
    <submittedName>
        <fullName evidence="2">Transcriptional regulator with XRE-family HTH domain</fullName>
    </submittedName>
</protein>
<dbReference type="EMBL" id="JACIEN010000001">
    <property type="protein sequence ID" value="MBB4015108.1"/>
    <property type="molecule type" value="Genomic_DNA"/>
</dbReference>
<feature type="domain" description="HTH cro/C1-type" evidence="1">
    <location>
        <begin position="42"/>
        <end position="77"/>
    </location>
</feature>
<sequence length="92" mass="9752">MSERKWLLTNAELRMNDIGGRLKAARMQGGYASAAVAARTFGWSEVTYRAHENGTRTVSVSMAKIYADAFGIDIGWLLLGAGSGASSLPDGA</sequence>
<dbReference type="PROSITE" id="PS50943">
    <property type="entry name" value="HTH_CROC1"/>
    <property type="match status" value="1"/>
</dbReference>
<dbReference type="CDD" id="cd00093">
    <property type="entry name" value="HTH_XRE"/>
    <property type="match status" value="1"/>
</dbReference>
<gene>
    <name evidence="2" type="ORF">GGR16_000114</name>
</gene>
<proteinExistence type="predicted"/>
<evidence type="ECO:0000259" key="1">
    <source>
        <dbReference type="PROSITE" id="PS50943"/>
    </source>
</evidence>
<dbReference type="InterPro" id="IPR010982">
    <property type="entry name" value="Lambda_DNA-bd_dom_sf"/>
</dbReference>
<dbReference type="RefSeq" id="WP_019403508.1">
    <property type="nucleotide sequence ID" value="NZ_JACIEN010000001.1"/>
</dbReference>
<organism evidence="2 3">
    <name type="scientific">Chelatococcus caeni</name>
    <dbReference type="NCBI Taxonomy" id="1348468"/>
    <lineage>
        <taxon>Bacteria</taxon>
        <taxon>Pseudomonadati</taxon>
        <taxon>Pseudomonadota</taxon>
        <taxon>Alphaproteobacteria</taxon>
        <taxon>Hyphomicrobiales</taxon>
        <taxon>Chelatococcaceae</taxon>
        <taxon>Chelatococcus</taxon>
    </lineage>
</organism>
<dbReference type="GO" id="GO:0003677">
    <property type="term" value="F:DNA binding"/>
    <property type="evidence" value="ECO:0007669"/>
    <property type="project" value="InterPro"/>
</dbReference>
<dbReference type="SMART" id="SM00530">
    <property type="entry name" value="HTH_XRE"/>
    <property type="match status" value="1"/>
</dbReference>
<reference evidence="2 3" key="1">
    <citation type="submission" date="2020-08" db="EMBL/GenBank/DDBJ databases">
        <title>Genomic Encyclopedia of Type Strains, Phase IV (KMG-IV): sequencing the most valuable type-strain genomes for metagenomic binning, comparative biology and taxonomic classification.</title>
        <authorList>
            <person name="Goeker M."/>
        </authorList>
    </citation>
    <scope>NUCLEOTIDE SEQUENCE [LARGE SCALE GENOMIC DNA]</scope>
    <source>
        <strain evidence="2 3">DSM 103737</strain>
    </source>
</reference>
<keyword evidence="3" id="KW-1185">Reference proteome</keyword>
<accession>A0A840BUC3</accession>
<evidence type="ECO:0000313" key="2">
    <source>
        <dbReference type="EMBL" id="MBB4015108.1"/>
    </source>
</evidence>
<dbReference type="Gene3D" id="1.10.260.40">
    <property type="entry name" value="lambda repressor-like DNA-binding domains"/>
    <property type="match status" value="1"/>
</dbReference>
<name>A0A840BUC3_9HYPH</name>
<dbReference type="InterPro" id="IPR001387">
    <property type="entry name" value="Cro/C1-type_HTH"/>
</dbReference>
<dbReference type="SUPFAM" id="SSF47413">
    <property type="entry name" value="lambda repressor-like DNA-binding domains"/>
    <property type="match status" value="1"/>
</dbReference>
<dbReference type="Proteomes" id="UP000577362">
    <property type="component" value="Unassembled WGS sequence"/>
</dbReference>
<dbReference type="AlphaFoldDB" id="A0A840BUC3"/>